<reference evidence="1" key="1">
    <citation type="submission" date="2023-10" db="EMBL/GenBank/DDBJ databases">
        <authorList>
            <consortium name="Clinical and Environmental Microbiology Branch: Whole genome sequencing antimicrobial resistance pathogens in the healthcare setting"/>
        </authorList>
    </citation>
    <scope>NUCLEOTIDE SEQUENCE</scope>
    <source>
        <strain evidence="1">2020QW-00022</strain>
    </source>
</reference>
<comment type="caution">
    <text evidence="1">The sequence shown here is derived from an EMBL/GenBank/DDBJ whole genome shotgun (WGS) entry which is preliminary data.</text>
</comment>
<name>A0AAD2VVF6_PRORE</name>
<evidence type="ECO:0000313" key="1">
    <source>
        <dbReference type="EMBL" id="ELR5219053.1"/>
    </source>
</evidence>
<evidence type="ECO:0000313" key="2">
    <source>
        <dbReference type="EMBL" id="EMR4591240.1"/>
    </source>
</evidence>
<sequence length="103" mass="10928">MLLPTPAIPILSRPSLPPKASLTSGVAELKIAAAVISFSFLTKFTSAFLSSALKESIHAIHFNESAWPTPVSTSDHDVILAVILPSFASATACSRFFLLSSRN</sequence>
<proteinExistence type="predicted"/>
<dbReference type="EMBL" id="ABEXCJ040000008">
    <property type="protein sequence ID" value="ELR5219053.1"/>
    <property type="molecule type" value="Genomic_DNA"/>
</dbReference>
<dbReference type="AlphaFoldDB" id="A0AAD2VVF6"/>
<dbReference type="EMBL" id="ABEXCJ050000008">
    <property type="protein sequence ID" value="EMR4591240.1"/>
    <property type="molecule type" value="Genomic_DNA"/>
</dbReference>
<accession>A0AAD2VVF6</accession>
<gene>
    <name evidence="2" type="ORF">M0K77_003592</name>
    <name evidence="1" type="ORF">M0K77_RS17960</name>
</gene>
<protein>
    <submittedName>
        <fullName evidence="1">Uncharacterized protein</fullName>
    </submittedName>
</protein>
<organism evidence="1">
    <name type="scientific">Providencia rettgeri</name>
    <dbReference type="NCBI Taxonomy" id="587"/>
    <lineage>
        <taxon>Bacteria</taxon>
        <taxon>Pseudomonadati</taxon>
        <taxon>Pseudomonadota</taxon>
        <taxon>Gammaproteobacteria</taxon>
        <taxon>Enterobacterales</taxon>
        <taxon>Morganellaceae</taxon>
        <taxon>Providencia</taxon>
    </lineage>
</organism>